<organism evidence="1 2">
    <name type="scientific">Clarias magur</name>
    <name type="common">Asian catfish</name>
    <name type="synonym">Macropteronotus magur</name>
    <dbReference type="NCBI Taxonomy" id="1594786"/>
    <lineage>
        <taxon>Eukaryota</taxon>
        <taxon>Metazoa</taxon>
        <taxon>Chordata</taxon>
        <taxon>Craniata</taxon>
        <taxon>Vertebrata</taxon>
        <taxon>Euteleostomi</taxon>
        <taxon>Actinopterygii</taxon>
        <taxon>Neopterygii</taxon>
        <taxon>Teleostei</taxon>
        <taxon>Ostariophysi</taxon>
        <taxon>Siluriformes</taxon>
        <taxon>Clariidae</taxon>
        <taxon>Clarias</taxon>
    </lineage>
</organism>
<dbReference type="Proteomes" id="UP000727407">
    <property type="component" value="Unassembled WGS sequence"/>
</dbReference>
<dbReference type="EMBL" id="QNUK01000115">
    <property type="protein sequence ID" value="KAF5901305.1"/>
    <property type="molecule type" value="Genomic_DNA"/>
</dbReference>
<evidence type="ECO:0000313" key="2">
    <source>
        <dbReference type="Proteomes" id="UP000727407"/>
    </source>
</evidence>
<reference evidence="1" key="1">
    <citation type="submission" date="2020-07" db="EMBL/GenBank/DDBJ databases">
        <title>Clarias magur genome sequencing, assembly and annotation.</title>
        <authorList>
            <person name="Kushwaha B."/>
            <person name="Kumar R."/>
            <person name="Das P."/>
            <person name="Joshi C.G."/>
            <person name="Kumar D."/>
            <person name="Nagpure N.S."/>
            <person name="Pandey M."/>
            <person name="Agarwal S."/>
            <person name="Srivastava S."/>
            <person name="Singh M."/>
            <person name="Sahoo L."/>
            <person name="Jayasankar P."/>
            <person name="Meher P.K."/>
            <person name="Koringa P.G."/>
            <person name="Iquebal M.A."/>
            <person name="Das S.P."/>
            <person name="Bit A."/>
            <person name="Patnaik S."/>
            <person name="Patel N."/>
            <person name="Shah T.M."/>
            <person name="Hinsu A."/>
            <person name="Jena J.K."/>
        </authorList>
    </citation>
    <scope>NUCLEOTIDE SEQUENCE</scope>
    <source>
        <strain evidence="1">CIFAMagur01</strain>
        <tissue evidence="1">Testis</tissue>
    </source>
</reference>
<sequence>MTSFPATCPAWARARADRAAACDRRFYSAFCRSPSWHPGWRYQRVEKLFLRKTVDSPKPKSQ</sequence>
<dbReference type="AlphaFoldDB" id="A0A8J4XE90"/>
<protein>
    <submittedName>
        <fullName evidence="1">Glutamyl-Q tRNA(Asp) synthetase</fullName>
    </submittedName>
</protein>
<keyword evidence="2" id="KW-1185">Reference proteome</keyword>
<comment type="caution">
    <text evidence="1">The sequence shown here is derived from an EMBL/GenBank/DDBJ whole genome shotgun (WGS) entry which is preliminary data.</text>
</comment>
<accession>A0A8J4XE90</accession>
<evidence type="ECO:0000313" key="1">
    <source>
        <dbReference type="EMBL" id="KAF5901305.1"/>
    </source>
</evidence>
<proteinExistence type="predicted"/>
<name>A0A8J4XE90_CLAMG</name>
<gene>
    <name evidence="1" type="ORF">DAT39_008941</name>
</gene>